<gene>
    <name evidence="1" type="ORF">Amon02_001114700</name>
</gene>
<evidence type="ECO:0000313" key="2">
    <source>
        <dbReference type="Proteomes" id="UP001165064"/>
    </source>
</evidence>
<dbReference type="Proteomes" id="UP001165064">
    <property type="component" value="Unassembled WGS sequence"/>
</dbReference>
<reference evidence="1" key="1">
    <citation type="submission" date="2023-04" db="EMBL/GenBank/DDBJ databases">
        <title>Ambrosiozyma monospora NBRC 10751.</title>
        <authorList>
            <person name="Ichikawa N."/>
            <person name="Sato H."/>
            <person name="Tonouchi N."/>
        </authorList>
    </citation>
    <scope>NUCLEOTIDE SEQUENCE</scope>
    <source>
        <strain evidence="1">NBRC 10751</strain>
    </source>
</reference>
<evidence type="ECO:0000313" key="1">
    <source>
        <dbReference type="EMBL" id="GMF01024.1"/>
    </source>
</evidence>
<accession>A0ACB5U379</accession>
<name>A0ACB5U379_AMBMO</name>
<protein>
    <submittedName>
        <fullName evidence="1">Unnamed protein product</fullName>
    </submittedName>
</protein>
<comment type="caution">
    <text evidence="1">The sequence shown here is derived from an EMBL/GenBank/DDBJ whole genome shotgun (WGS) entry which is preliminary data.</text>
</comment>
<keyword evidence="2" id="KW-1185">Reference proteome</keyword>
<dbReference type="EMBL" id="BSXS01011666">
    <property type="protein sequence ID" value="GMF01024.1"/>
    <property type="molecule type" value="Genomic_DNA"/>
</dbReference>
<organism evidence="1 2">
    <name type="scientific">Ambrosiozyma monospora</name>
    <name type="common">Yeast</name>
    <name type="synonym">Endomycopsis monosporus</name>
    <dbReference type="NCBI Taxonomy" id="43982"/>
    <lineage>
        <taxon>Eukaryota</taxon>
        <taxon>Fungi</taxon>
        <taxon>Dikarya</taxon>
        <taxon>Ascomycota</taxon>
        <taxon>Saccharomycotina</taxon>
        <taxon>Pichiomycetes</taxon>
        <taxon>Pichiales</taxon>
        <taxon>Pichiaceae</taxon>
        <taxon>Ambrosiozyma</taxon>
    </lineage>
</organism>
<proteinExistence type="predicted"/>
<sequence>MSVGSTSVKQNNSPTLAHQQATTTDQSQYMPYYSQTGNGSPSLRYSSAAAQQQQQQQTPSVIGRQTPTPKLEQTSQYPKLEQTQQYQPQYQQQQPQQSQHLQPPQQPQHPQYQQQQSYMVDPSQLYSNGSRPTSN</sequence>